<keyword evidence="1" id="KW-1133">Transmembrane helix</keyword>
<sequence>MSIIVIYIIKLLLLPPTSLVILALVGMFLDQHKWGKRMTIVCLTLLWLLSLPIVVKQWALLWERVPPLSSQAVQQFKPQALVVIGGGIETSAPEYPGQVTLHVRTLLRVRYAAKLSRELGLPILASGGGMLEQDDVPEAVLMAQTLSNEFKTPLAWQEPRSSNTAENARFSRELLKEFGINKIVLVTQAYHMPRAAMEFRKAGFDVLPAPTAFIGHAGETRVLDWLPSPTAWSNSFLLAHEMIGMLWYRIRY</sequence>
<evidence type="ECO:0000313" key="4">
    <source>
        <dbReference type="Proteomes" id="UP000078090"/>
    </source>
</evidence>
<dbReference type="GO" id="GO:0043164">
    <property type="term" value="P:Gram-negative-bacterium-type cell wall biogenesis"/>
    <property type="evidence" value="ECO:0007669"/>
    <property type="project" value="TreeGrafter"/>
</dbReference>
<dbReference type="Proteomes" id="UP000078090">
    <property type="component" value="Unassembled WGS sequence"/>
</dbReference>
<dbReference type="InterPro" id="IPR003848">
    <property type="entry name" value="DUF218"/>
</dbReference>
<feature type="transmembrane region" description="Helical" evidence="1">
    <location>
        <begin position="6"/>
        <end position="29"/>
    </location>
</feature>
<organism evidence="3 4">
    <name type="scientific">Methylomonas methanica</name>
    <dbReference type="NCBI Taxonomy" id="421"/>
    <lineage>
        <taxon>Bacteria</taxon>
        <taxon>Pseudomonadati</taxon>
        <taxon>Pseudomonadota</taxon>
        <taxon>Gammaproteobacteria</taxon>
        <taxon>Methylococcales</taxon>
        <taxon>Methylococcaceae</taxon>
        <taxon>Methylomonas</taxon>
    </lineage>
</organism>
<dbReference type="PANTHER" id="PTHR30336:SF4">
    <property type="entry name" value="ENVELOPE BIOGENESIS FACTOR ELYC"/>
    <property type="match status" value="1"/>
</dbReference>
<evidence type="ECO:0000313" key="3">
    <source>
        <dbReference type="EMBL" id="OAI06277.1"/>
    </source>
</evidence>
<dbReference type="PANTHER" id="PTHR30336">
    <property type="entry name" value="INNER MEMBRANE PROTEIN, PROBABLE PERMEASE"/>
    <property type="match status" value="1"/>
</dbReference>
<dbReference type="InterPro" id="IPR051599">
    <property type="entry name" value="Cell_Envelope_Assoc"/>
</dbReference>
<dbReference type="InterPro" id="IPR014729">
    <property type="entry name" value="Rossmann-like_a/b/a_fold"/>
</dbReference>
<keyword evidence="1" id="KW-0472">Membrane</keyword>
<proteinExistence type="predicted"/>
<comment type="caution">
    <text evidence="3">The sequence shown here is derived from an EMBL/GenBank/DDBJ whole genome shotgun (WGS) entry which is preliminary data.</text>
</comment>
<accession>A0A177MKE5</accession>
<feature type="domain" description="DUF218" evidence="2">
    <location>
        <begin position="79"/>
        <end position="244"/>
    </location>
</feature>
<dbReference type="GO" id="GO:0000270">
    <property type="term" value="P:peptidoglycan metabolic process"/>
    <property type="evidence" value="ECO:0007669"/>
    <property type="project" value="TreeGrafter"/>
</dbReference>
<evidence type="ECO:0000256" key="1">
    <source>
        <dbReference type="SAM" id="Phobius"/>
    </source>
</evidence>
<dbReference type="CDD" id="cd06259">
    <property type="entry name" value="YdcF-like"/>
    <property type="match status" value="1"/>
</dbReference>
<dbReference type="GO" id="GO:0005886">
    <property type="term" value="C:plasma membrane"/>
    <property type="evidence" value="ECO:0007669"/>
    <property type="project" value="TreeGrafter"/>
</dbReference>
<reference evidence="3 4" key="1">
    <citation type="submission" date="2016-03" db="EMBL/GenBank/DDBJ databases">
        <authorList>
            <person name="Ploux O."/>
        </authorList>
    </citation>
    <scope>NUCLEOTIDE SEQUENCE [LARGE SCALE GENOMIC DNA]</scope>
    <source>
        <strain evidence="3 4">R-45363</strain>
    </source>
</reference>
<feature type="transmembrane region" description="Helical" evidence="1">
    <location>
        <begin position="41"/>
        <end position="62"/>
    </location>
</feature>
<protein>
    <recommendedName>
        <fullName evidence="2">DUF218 domain-containing protein</fullName>
    </recommendedName>
</protein>
<dbReference type="Gene3D" id="3.40.50.620">
    <property type="entry name" value="HUPs"/>
    <property type="match status" value="1"/>
</dbReference>
<dbReference type="RefSeq" id="WP_064008038.1">
    <property type="nucleotide sequence ID" value="NZ_LUUG01000059.1"/>
</dbReference>
<keyword evidence="1" id="KW-0812">Transmembrane</keyword>
<dbReference type="EMBL" id="LUUG01000059">
    <property type="protein sequence ID" value="OAI06277.1"/>
    <property type="molecule type" value="Genomic_DNA"/>
</dbReference>
<evidence type="ECO:0000259" key="2">
    <source>
        <dbReference type="Pfam" id="PF02698"/>
    </source>
</evidence>
<dbReference type="OrthoDB" id="9809813at2"/>
<name>A0A177MKE5_METMH</name>
<dbReference type="Pfam" id="PF02698">
    <property type="entry name" value="DUF218"/>
    <property type="match status" value="1"/>
</dbReference>
<gene>
    <name evidence="3" type="ORF">A1332_11700</name>
</gene>
<dbReference type="AlphaFoldDB" id="A0A177MKE5"/>